<keyword evidence="1" id="KW-0805">Transcription regulation</keyword>
<gene>
    <name evidence="5" type="primary">glvR_3</name>
    <name evidence="5" type="ORF">St703_24890</name>
</gene>
<keyword evidence="2" id="KW-0238">DNA-binding</keyword>
<dbReference type="PANTHER" id="PTHR30514">
    <property type="entry name" value="GLUCOKINASE"/>
    <property type="match status" value="1"/>
</dbReference>
<accession>A0A5K7X1C1</accession>
<dbReference type="InterPro" id="IPR036388">
    <property type="entry name" value="WH-like_DNA-bd_sf"/>
</dbReference>
<dbReference type="Gene3D" id="3.40.50.10490">
    <property type="entry name" value="Glucose-6-phosphate isomerase like protein, domain 1"/>
    <property type="match status" value="1"/>
</dbReference>
<evidence type="ECO:0000256" key="2">
    <source>
        <dbReference type="ARBA" id="ARBA00023125"/>
    </source>
</evidence>
<dbReference type="SUPFAM" id="SSF53697">
    <property type="entry name" value="SIS domain"/>
    <property type="match status" value="1"/>
</dbReference>
<evidence type="ECO:0000259" key="4">
    <source>
        <dbReference type="PROSITE" id="PS51071"/>
    </source>
</evidence>
<dbReference type="Pfam" id="PF01418">
    <property type="entry name" value="HTH_6"/>
    <property type="match status" value="1"/>
</dbReference>
<feature type="domain" description="HTH rpiR-type" evidence="4">
    <location>
        <begin position="1"/>
        <end position="77"/>
    </location>
</feature>
<dbReference type="PROSITE" id="PS51071">
    <property type="entry name" value="HTH_RPIR"/>
    <property type="match status" value="1"/>
</dbReference>
<reference evidence="5 6" key="1">
    <citation type="submission" date="2019-09" db="EMBL/GenBank/DDBJ databases">
        <title>Complete genome sequence of Sporolactobacillus terrae 70-3.</title>
        <authorList>
            <person name="Tanaka N."/>
            <person name="Shiwa Y."/>
            <person name="Fujita N."/>
            <person name="Tanasupawat S."/>
        </authorList>
    </citation>
    <scope>NUCLEOTIDE SEQUENCE [LARGE SCALE GENOMIC DNA]</scope>
    <source>
        <strain evidence="5 6">70-3</strain>
    </source>
</reference>
<dbReference type="InterPro" id="IPR046348">
    <property type="entry name" value="SIS_dom_sf"/>
</dbReference>
<dbReference type="GO" id="GO:0003700">
    <property type="term" value="F:DNA-binding transcription factor activity"/>
    <property type="evidence" value="ECO:0007669"/>
    <property type="project" value="InterPro"/>
</dbReference>
<organism evidence="5 6">
    <name type="scientific">Sporolactobacillus terrae</name>
    <dbReference type="NCBI Taxonomy" id="269673"/>
    <lineage>
        <taxon>Bacteria</taxon>
        <taxon>Bacillati</taxon>
        <taxon>Bacillota</taxon>
        <taxon>Bacilli</taxon>
        <taxon>Bacillales</taxon>
        <taxon>Sporolactobacillaceae</taxon>
        <taxon>Sporolactobacillus</taxon>
    </lineage>
</organism>
<dbReference type="Proteomes" id="UP000326951">
    <property type="component" value="Chromosome"/>
</dbReference>
<evidence type="ECO:0000256" key="3">
    <source>
        <dbReference type="ARBA" id="ARBA00023163"/>
    </source>
</evidence>
<dbReference type="PANTHER" id="PTHR30514:SF1">
    <property type="entry name" value="HTH-TYPE TRANSCRIPTIONAL REGULATOR HEXR-RELATED"/>
    <property type="match status" value="1"/>
</dbReference>
<dbReference type="CDD" id="cd05013">
    <property type="entry name" value="SIS_RpiR"/>
    <property type="match status" value="1"/>
</dbReference>
<dbReference type="GO" id="GO:0003677">
    <property type="term" value="F:DNA binding"/>
    <property type="evidence" value="ECO:0007669"/>
    <property type="project" value="UniProtKB-KW"/>
</dbReference>
<sequence>MDFELSIKMHYDRLTDSEKEMAKFMMRRPQDVVNMSIVELGAAMLSSKSSVLRFAKKLGYRGFSELKYVIRESMKVSALEPSDLTQLLKQDLDWIMRYVKQTNFQPFLQKLKDARMVFLYATGFSQNNFTKEFSKDLMLAKRANMLISGESNLLMSSSIIRKDDLIIFTSLSGETPGIKDAVRMLKMRNIPIATFTKFGSNYLSENANYSFFFEATPLPDHQYKQQIHSLIGLELILDVVSRKYREFILFDE</sequence>
<dbReference type="Pfam" id="PF01380">
    <property type="entry name" value="SIS"/>
    <property type="match status" value="1"/>
</dbReference>
<dbReference type="GO" id="GO:1901135">
    <property type="term" value="P:carbohydrate derivative metabolic process"/>
    <property type="evidence" value="ECO:0007669"/>
    <property type="project" value="InterPro"/>
</dbReference>
<dbReference type="AlphaFoldDB" id="A0A5K7X1C1"/>
<dbReference type="InterPro" id="IPR047640">
    <property type="entry name" value="RpiR-like"/>
</dbReference>
<evidence type="ECO:0000256" key="1">
    <source>
        <dbReference type="ARBA" id="ARBA00023015"/>
    </source>
</evidence>
<proteinExistence type="predicted"/>
<protein>
    <submittedName>
        <fullName evidence="5">HTH-type transcriptional regulator GlvR</fullName>
    </submittedName>
</protein>
<dbReference type="EMBL" id="AP021853">
    <property type="protein sequence ID" value="BBN99784.1"/>
    <property type="molecule type" value="Genomic_DNA"/>
</dbReference>
<evidence type="ECO:0000313" key="6">
    <source>
        <dbReference type="Proteomes" id="UP000326951"/>
    </source>
</evidence>
<dbReference type="InterPro" id="IPR000281">
    <property type="entry name" value="HTH_RpiR"/>
</dbReference>
<dbReference type="InterPro" id="IPR001347">
    <property type="entry name" value="SIS_dom"/>
</dbReference>
<evidence type="ECO:0000313" key="5">
    <source>
        <dbReference type="EMBL" id="BBN99784.1"/>
    </source>
</evidence>
<dbReference type="Gene3D" id="1.10.10.10">
    <property type="entry name" value="Winged helix-like DNA-binding domain superfamily/Winged helix DNA-binding domain"/>
    <property type="match status" value="1"/>
</dbReference>
<keyword evidence="3" id="KW-0804">Transcription</keyword>
<dbReference type="InterPro" id="IPR009057">
    <property type="entry name" value="Homeodomain-like_sf"/>
</dbReference>
<dbReference type="SUPFAM" id="SSF46689">
    <property type="entry name" value="Homeodomain-like"/>
    <property type="match status" value="1"/>
</dbReference>
<dbReference type="RefSeq" id="WP_028983538.1">
    <property type="nucleotide sequence ID" value="NZ_AP021853.1"/>
</dbReference>
<dbReference type="InterPro" id="IPR035472">
    <property type="entry name" value="RpiR-like_SIS"/>
</dbReference>
<dbReference type="GO" id="GO:0097367">
    <property type="term" value="F:carbohydrate derivative binding"/>
    <property type="evidence" value="ECO:0007669"/>
    <property type="project" value="InterPro"/>
</dbReference>
<name>A0A5K7X1C1_9BACL</name>